<sequence length="93" mass="10181">MRENPIKAGSEDGVGRKQTDTGYKTSKAPFQANLVRVPRAHLPERALNRIRSAQGGSVEDAEPGQAKNQEQGRGEEHQDTRRGSVKGKAKCQQ</sequence>
<feature type="compositionally biased region" description="Basic and acidic residues" evidence="1">
    <location>
        <begin position="70"/>
        <end position="82"/>
    </location>
</feature>
<keyword evidence="3" id="KW-1185">Reference proteome</keyword>
<name>A0AAV2LBZ8_KNICA</name>
<accession>A0AAV2LBZ8</accession>
<proteinExistence type="predicted"/>
<evidence type="ECO:0000256" key="1">
    <source>
        <dbReference type="SAM" id="MobiDB-lite"/>
    </source>
</evidence>
<evidence type="ECO:0000313" key="3">
    <source>
        <dbReference type="Proteomes" id="UP001497482"/>
    </source>
</evidence>
<gene>
    <name evidence="2" type="ORF">KC01_LOCUS28071</name>
</gene>
<dbReference type="EMBL" id="OZ035845">
    <property type="protein sequence ID" value="CAL1599885.1"/>
    <property type="molecule type" value="Genomic_DNA"/>
</dbReference>
<organism evidence="2 3">
    <name type="scientific">Knipowitschia caucasica</name>
    <name type="common">Caucasian dwarf goby</name>
    <name type="synonym">Pomatoschistus caucasicus</name>
    <dbReference type="NCBI Taxonomy" id="637954"/>
    <lineage>
        <taxon>Eukaryota</taxon>
        <taxon>Metazoa</taxon>
        <taxon>Chordata</taxon>
        <taxon>Craniata</taxon>
        <taxon>Vertebrata</taxon>
        <taxon>Euteleostomi</taxon>
        <taxon>Actinopterygii</taxon>
        <taxon>Neopterygii</taxon>
        <taxon>Teleostei</taxon>
        <taxon>Neoteleostei</taxon>
        <taxon>Acanthomorphata</taxon>
        <taxon>Gobiaria</taxon>
        <taxon>Gobiiformes</taxon>
        <taxon>Gobioidei</taxon>
        <taxon>Gobiidae</taxon>
        <taxon>Gobiinae</taxon>
        <taxon>Knipowitschia</taxon>
    </lineage>
</organism>
<dbReference type="Proteomes" id="UP001497482">
    <property type="component" value="Chromosome 23"/>
</dbReference>
<feature type="compositionally biased region" description="Basic residues" evidence="1">
    <location>
        <begin position="83"/>
        <end position="93"/>
    </location>
</feature>
<protein>
    <submittedName>
        <fullName evidence="2">Uncharacterized protein</fullName>
    </submittedName>
</protein>
<feature type="compositionally biased region" description="Basic and acidic residues" evidence="1">
    <location>
        <begin position="1"/>
        <end position="19"/>
    </location>
</feature>
<reference evidence="2 3" key="1">
    <citation type="submission" date="2024-04" db="EMBL/GenBank/DDBJ databases">
        <authorList>
            <person name="Waldvogel A.-M."/>
            <person name="Schoenle A."/>
        </authorList>
    </citation>
    <scope>NUCLEOTIDE SEQUENCE [LARGE SCALE GENOMIC DNA]</scope>
</reference>
<feature type="region of interest" description="Disordered" evidence="1">
    <location>
        <begin position="1"/>
        <end position="93"/>
    </location>
</feature>
<evidence type="ECO:0000313" key="2">
    <source>
        <dbReference type="EMBL" id="CAL1599885.1"/>
    </source>
</evidence>
<dbReference type="AlphaFoldDB" id="A0AAV2LBZ8"/>